<protein>
    <submittedName>
        <fullName evidence="3 4">Transcription factor VOZ1</fullName>
    </submittedName>
</protein>
<dbReference type="OrthoDB" id="1848362at2759"/>
<dbReference type="RefSeq" id="XP_004505530.1">
    <property type="nucleotide sequence ID" value="XM_004505473.3"/>
</dbReference>
<dbReference type="PaxDb" id="3827-XP_004505529.1"/>
<dbReference type="RefSeq" id="XP_012572680.1">
    <property type="nucleotide sequence ID" value="XM_012717226.1"/>
</dbReference>
<dbReference type="Proteomes" id="UP000087171">
    <property type="component" value="Chromosome Ca6"/>
</dbReference>
<evidence type="ECO:0000313" key="4">
    <source>
        <dbReference type="RefSeq" id="XP_004505531.1"/>
    </source>
</evidence>
<accession>A0A1S3EA29</accession>
<dbReference type="GO" id="GO:0045893">
    <property type="term" value="P:positive regulation of DNA-templated transcription"/>
    <property type="evidence" value="ECO:0007669"/>
    <property type="project" value="TreeGrafter"/>
</dbReference>
<sequence length="486" mass="54755">MMKENFNGKCGSSSHKSMKEKEKYLVDKIQGIFSNIQLARKESRANDIVIFEEQMHQLLREWQAELESPATSLADGSLGSFTGDLAQLLQAIEEKDDATSPLTKLVPLKNDLHQNNISDSNYPFFQEKCFNNNQTLDHTFEGSASTLFNNPLNSSDMAQLHYHPFSLNQDMDHNTVGHNSDLIGQFDFYHQDLSLGHNTEIKNSESAQFTFDEGFDCSQFLRDDDTAQFGENHIPNILPSIRPPPSAFRGPKCALWDCFRPAQGLEGCQDYCSSCHELLANNEGLPGMTPILRPYGIDVKDGPLFAAVLAKTQGKEVGIPKCEGAASTKAPWNASEFFDLSFLDGETVREWLFFDKPRRAFDSGNRKQRSLPDYSGRGWHESRKQVMKEHGGQKRSYYMDPQPLSYLEWHLFEYEINNHDGCALYRLELKLVDKKKSPKGKVTKESLTDLQNKMGKLTAAFPSSDDGNPVKGKTDAKSEDIGPPEN</sequence>
<dbReference type="eggNOG" id="ENOG502QPN5">
    <property type="taxonomic scope" value="Eukaryota"/>
</dbReference>
<dbReference type="KEGG" id="cam:101494508"/>
<dbReference type="AlphaFoldDB" id="A0A1S3EA29"/>
<feature type="region of interest" description="Disordered" evidence="1">
    <location>
        <begin position="455"/>
        <end position="486"/>
    </location>
</feature>
<dbReference type="RefSeq" id="XP_004505531.1">
    <property type="nucleotide sequence ID" value="XM_004505474.3"/>
</dbReference>
<dbReference type="GO" id="GO:0005634">
    <property type="term" value="C:nucleus"/>
    <property type="evidence" value="ECO:0007669"/>
    <property type="project" value="TreeGrafter"/>
</dbReference>
<reference evidence="3 4" key="2">
    <citation type="submission" date="2025-04" db="UniProtKB">
        <authorList>
            <consortium name="RefSeq"/>
        </authorList>
    </citation>
    <scope>IDENTIFICATION</scope>
    <source>
        <tissue evidence="3 4">Etiolated seedlings</tissue>
    </source>
</reference>
<dbReference type="GO" id="GO:0043565">
    <property type="term" value="F:sequence-specific DNA binding"/>
    <property type="evidence" value="ECO:0007669"/>
    <property type="project" value="TreeGrafter"/>
</dbReference>
<dbReference type="GO" id="GO:0048578">
    <property type="term" value="P:positive regulation of long-day photoperiodism, flowering"/>
    <property type="evidence" value="ECO:0007669"/>
    <property type="project" value="InterPro"/>
</dbReference>
<organism evidence="2 5">
    <name type="scientific">Cicer arietinum</name>
    <name type="common">Chickpea</name>
    <name type="synonym">Garbanzo</name>
    <dbReference type="NCBI Taxonomy" id="3827"/>
    <lineage>
        <taxon>Eukaryota</taxon>
        <taxon>Viridiplantae</taxon>
        <taxon>Streptophyta</taxon>
        <taxon>Embryophyta</taxon>
        <taxon>Tracheophyta</taxon>
        <taxon>Spermatophyta</taxon>
        <taxon>Magnoliopsida</taxon>
        <taxon>eudicotyledons</taxon>
        <taxon>Gunneridae</taxon>
        <taxon>Pentapetalae</taxon>
        <taxon>rosids</taxon>
        <taxon>fabids</taxon>
        <taxon>Fabales</taxon>
        <taxon>Fabaceae</taxon>
        <taxon>Papilionoideae</taxon>
        <taxon>50 kb inversion clade</taxon>
        <taxon>NPAAA clade</taxon>
        <taxon>Hologalegina</taxon>
        <taxon>IRL clade</taxon>
        <taxon>Cicereae</taxon>
        <taxon>Cicer</taxon>
    </lineage>
</organism>
<gene>
    <name evidence="3 4 5 6" type="primary">LOC101494508</name>
</gene>
<proteinExistence type="predicted"/>
<evidence type="ECO:0000256" key="1">
    <source>
        <dbReference type="SAM" id="MobiDB-lite"/>
    </source>
</evidence>
<dbReference type="RefSeq" id="XP_027191648.1">
    <property type="nucleotide sequence ID" value="XM_027335847.1"/>
</dbReference>
<dbReference type="GeneID" id="101494508"/>
<evidence type="ECO:0000313" key="6">
    <source>
        <dbReference type="RefSeq" id="XP_027191648.1"/>
    </source>
</evidence>
<name>A0A1S3EA29_CICAR</name>
<keyword evidence="2" id="KW-1185">Reference proteome</keyword>
<dbReference type="PANTHER" id="PTHR33873">
    <property type="entry name" value="TRANSCRIPTION FACTOR VOZ1"/>
    <property type="match status" value="1"/>
</dbReference>
<feature type="region of interest" description="Disordered" evidence="1">
    <location>
        <begin position="363"/>
        <end position="384"/>
    </location>
</feature>
<dbReference type="InterPro" id="IPR039277">
    <property type="entry name" value="VOZ1/VOZ2"/>
</dbReference>
<dbReference type="PANTHER" id="PTHR33873:SF15">
    <property type="entry name" value="TRANSCRIPTION FACTOR VOZ2"/>
    <property type="match status" value="1"/>
</dbReference>
<evidence type="ECO:0000313" key="3">
    <source>
        <dbReference type="RefSeq" id="XP_004505530.1"/>
    </source>
</evidence>
<reference evidence="2" key="1">
    <citation type="journal article" date="2013" name="Nat. Biotechnol.">
        <title>Draft genome sequence of chickpea (Cicer arietinum) provides a resource for trait improvement.</title>
        <authorList>
            <person name="Varshney R.K."/>
            <person name="Song C."/>
            <person name="Saxena R.K."/>
            <person name="Azam S."/>
            <person name="Yu S."/>
            <person name="Sharpe A.G."/>
            <person name="Cannon S."/>
            <person name="Baek J."/>
            <person name="Rosen B.D."/>
            <person name="Tar'an B."/>
            <person name="Millan T."/>
            <person name="Zhang X."/>
            <person name="Ramsay L.D."/>
            <person name="Iwata A."/>
            <person name="Wang Y."/>
            <person name="Nelson W."/>
            <person name="Farmer A.D."/>
            <person name="Gaur P.M."/>
            <person name="Soderlund C."/>
            <person name="Penmetsa R.V."/>
            <person name="Xu C."/>
            <person name="Bharti A.K."/>
            <person name="He W."/>
            <person name="Winter P."/>
            <person name="Zhao S."/>
            <person name="Hane J.K."/>
            <person name="Carrasquilla-Garcia N."/>
            <person name="Condie J.A."/>
            <person name="Upadhyaya H.D."/>
            <person name="Luo M.C."/>
            <person name="Thudi M."/>
            <person name="Gowda C.L."/>
            <person name="Singh N.P."/>
            <person name="Lichtenzveig J."/>
            <person name="Gali K.K."/>
            <person name="Rubio J."/>
            <person name="Nadarajan N."/>
            <person name="Dolezel J."/>
            <person name="Bansal K.C."/>
            <person name="Xu X."/>
            <person name="Edwards D."/>
            <person name="Zhang G."/>
            <person name="Kahl G."/>
            <person name="Gil J."/>
            <person name="Singh K.B."/>
            <person name="Datta S.K."/>
            <person name="Jackson S.A."/>
            <person name="Wang J."/>
            <person name="Cook D.R."/>
        </authorList>
    </citation>
    <scope>NUCLEOTIDE SEQUENCE [LARGE SCALE GENOMIC DNA]</scope>
    <source>
        <strain evidence="2">cv. CDC Frontier</strain>
    </source>
</reference>
<evidence type="ECO:0000313" key="2">
    <source>
        <dbReference type="Proteomes" id="UP000087171"/>
    </source>
</evidence>
<dbReference type="STRING" id="3827.A0A1S3EA29"/>
<evidence type="ECO:0000313" key="5">
    <source>
        <dbReference type="RefSeq" id="XP_012572680.1"/>
    </source>
</evidence>